<organism evidence="2 3">
    <name type="scientific">Thraustotheca clavata</name>
    <dbReference type="NCBI Taxonomy" id="74557"/>
    <lineage>
        <taxon>Eukaryota</taxon>
        <taxon>Sar</taxon>
        <taxon>Stramenopiles</taxon>
        <taxon>Oomycota</taxon>
        <taxon>Saprolegniomycetes</taxon>
        <taxon>Saprolegniales</taxon>
        <taxon>Achlyaceae</taxon>
        <taxon>Thraustotheca</taxon>
    </lineage>
</organism>
<evidence type="ECO:0000313" key="3">
    <source>
        <dbReference type="Proteomes" id="UP000243217"/>
    </source>
</evidence>
<gene>
    <name evidence="2" type="ORF">THRCLA_20915</name>
</gene>
<feature type="signal peptide" evidence="1">
    <location>
        <begin position="1"/>
        <end position="18"/>
    </location>
</feature>
<reference evidence="2 3" key="1">
    <citation type="journal article" date="2014" name="Genome Biol. Evol.">
        <title>The secreted proteins of Achlya hypogyna and Thraustotheca clavata identify the ancestral oomycete secretome and reveal gene acquisitions by horizontal gene transfer.</title>
        <authorList>
            <person name="Misner I."/>
            <person name="Blouin N."/>
            <person name="Leonard G."/>
            <person name="Richards T.A."/>
            <person name="Lane C.E."/>
        </authorList>
    </citation>
    <scope>NUCLEOTIDE SEQUENCE [LARGE SCALE GENOMIC DNA]</scope>
    <source>
        <strain evidence="2 3">ATCC 34112</strain>
    </source>
</reference>
<evidence type="ECO:0000313" key="2">
    <source>
        <dbReference type="EMBL" id="OQS04306.1"/>
    </source>
</evidence>
<protein>
    <recommendedName>
        <fullName evidence="4">Secreted protein</fullName>
    </recommendedName>
</protein>
<feature type="chain" id="PRO_5013297562" description="Secreted protein" evidence="1">
    <location>
        <begin position="19"/>
        <end position="203"/>
    </location>
</feature>
<sequence>MKHLGVFLLFIVPNIVAALIGDYISTQCTTCWGLQYCSSLNGLALPDPVSGYTRNATTQLQKQGVCEDIDKAVTLLTVFGSAYQFKDTDSCRALVYKFNCLSWAANGNTCANAPSPPCRSMCVEIADTCVFQPFYSMYLQQVCGKFPCTTSTAVGCIAGSNELDPSFNRCTLHDDYLTLQLSGAIQDKYSFWLISVLLLHFFL</sequence>
<keyword evidence="1" id="KW-0732">Signal</keyword>
<evidence type="ECO:0008006" key="4">
    <source>
        <dbReference type="Google" id="ProtNLM"/>
    </source>
</evidence>
<name>A0A1W0A1Z6_9STRA</name>
<dbReference type="AlphaFoldDB" id="A0A1W0A1Z6"/>
<evidence type="ECO:0000256" key="1">
    <source>
        <dbReference type="SAM" id="SignalP"/>
    </source>
</evidence>
<comment type="caution">
    <text evidence="2">The sequence shown here is derived from an EMBL/GenBank/DDBJ whole genome shotgun (WGS) entry which is preliminary data.</text>
</comment>
<proteinExistence type="predicted"/>
<dbReference type="Proteomes" id="UP000243217">
    <property type="component" value="Unassembled WGS sequence"/>
</dbReference>
<dbReference type="OrthoDB" id="157493at2759"/>
<dbReference type="EMBL" id="JNBS01000642">
    <property type="protein sequence ID" value="OQS04306.1"/>
    <property type="molecule type" value="Genomic_DNA"/>
</dbReference>
<accession>A0A1W0A1Z6</accession>
<keyword evidence="3" id="KW-1185">Reference proteome</keyword>